<gene>
    <name evidence="1" type="ORF">C4D60_Mb03t15580</name>
</gene>
<keyword evidence="2" id="KW-1185">Reference proteome</keyword>
<evidence type="ECO:0000313" key="1">
    <source>
        <dbReference type="EMBL" id="THU58555.1"/>
    </source>
</evidence>
<comment type="caution">
    <text evidence="1">The sequence shown here is derived from an EMBL/GenBank/DDBJ whole genome shotgun (WGS) entry which is preliminary data.</text>
</comment>
<name>A0A4S8JAH8_MUSBA</name>
<protein>
    <submittedName>
        <fullName evidence="1">Uncharacterized protein</fullName>
    </submittedName>
</protein>
<dbReference type="Proteomes" id="UP000317650">
    <property type="component" value="Chromosome 3"/>
</dbReference>
<organism evidence="1 2">
    <name type="scientific">Musa balbisiana</name>
    <name type="common">Banana</name>
    <dbReference type="NCBI Taxonomy" id="52838"/>
    <lineage>
        <taxon>Eukaryota</taxon>
        <taxon>Viridiplantae</taxon>
        <taxon>Streptophyta</taxon>
        <taxon>Embryophyta</taxon>
        <taxon>Tracheophyta</taxon>
        <taxon>Spermatophyta</taxon>
        <taxon>Magnoliopsida</taxon>
        <taxon>Liliopsida</taxon>
        <taxon>Zingiberales</taxon>
        <taxon>Musaceae</taxon>
        <taxon>Musa</taxon>
    </lineage>
</organism>
<evidence type="ECO:0000313" key="2">
    <source>
        <dbReference type="Proteomes" id="UP000317650"/>
    </source>
</evidence>
<dbReference type="AlphaFoldDB" id="A0A4S8JAH8"/>
<dbReference type="EMBL" id="PYDT01000006">
    <property type="protein sequence ID" value="THU58555.1"/>
    <property type="molecule type" value="Genomic_DNA"/>
</dbReference>
<proteinExistence type="predicted"/>
<accession>A0A4S8JAH8</accession>
<sequence>MAAAWAVVRRCGVSAATVATAVVAWRKRKRKGKEKERKGEKGAAAMAAMAAAYVVAVSTKDEEEEGSMVEGAVTVVAAIAFGKEKEGMRVRESR</sequence>
<reference evidence="1 2" key="1">
    <citation type="journal article" date="2019" name="Nat. Plants">
        <title>Genome sequencing of Musa balbisiana reveals subgenome evolution and function divergence in polyploid bananas.</title>
        <authorList>
            <person name="Yao X."/>
        </authorList>
    </citation>
    <scope>NUCLEOTIDE SEQUENCE [LARGE SCALE GENOMIC DNA]</scope>
    <source>
        <strain evidence="2">cv. DH-PKW</strain>
        <tissue evidence="1">Leaves</tissue>
    </source>
</reference>